<protein>
    <recommendedName>
        <fullName evidence="4">Secreted protein</fullName>
    </recommendedName>
</protein>
<sequence>MVMVVVVATLPLAAADHCHPIVEFNRQELRPGASRRKGGNLRSTEEPLILCNPHELDHCICIAVRSGTPEKSFSCSISPFTSLATPQLWVCFQRFGSLDTTVSSQLHILFVTKIGGLLSF</sequence>
<keyword evidence="1" id="KW-0732">Signal</keyword>
<feature type="chain" id="PRO_5043842063" description="Secreted protein" evidence="1">
    <location>
        <begin position="16"/>
        <end position="120"/>
    </location>
</feature>
<organism evidence="2 3">
    <name type="scientific">Lasius platythorax</name>
    <dbReference type="NCBI Taxonomy" id="488582"/>
    <lineage>
        <taxon>Eukaryota</taxon>
        <taxon>Metazoa</taxon>
        <taxon>Ecdysozoa</taxon>
        <taxon>Arthropoda</taxon>
        <taxon>Hexapoda</taxon>
        <taxon>Insecta</taxon>
        <taxon>Pterygota</taxon>
        <taxon>Neoptera</taxon>
        <taxon>Endopterygota</taxon>
        <taxon>Hymenoptera</taxon>
        <taxon>Apocrita</taxon>
        <taxon>Aculeata</taxon>
        <taxon>Formicoidea</taxon>
        <taxon>Formicidae</taxon>
        <taxon>Formicinae</taxon>
        <taxon>Lasius</taxon>
        <taxon>Lasius</taxon>
    </lineage>
</organism>
<dbReference type="EMBL" id="OZ034825">
    <property type="protein sequence ID" value="CAL1680597.1"/>
    <property type="molecule type" value="Genomic_DNA"/>
</dbReference>
<gene>
    <name evidence="2" type="ORF">LPLAT_LOCUS6592</name>
</gene>
<feature type="signal peptide" evidence="1">
    <location>
        <begin position="1"/>
        <end position="15"/>
    </location>
</feature>
<evidence type="ECO:0000313" key="3">
    <source>
        <dbReference type="Proteomes" id="UP001497644"/>
    </source>
</evidence>
<accession>A0AAV2NLR8</accession>
<evidence type="ECO:0000313" key="2">
    <source>
        <dbReference type="EMBL" id="CAL1680597.1"/>
    </source>
</evidence>
<proteinExistence type="predicted"/>
<evidence type="ECO:0008006" key="4">
    <source>
        <dbReference type="Google" id="ProtNLM"/>
    </source>
</evidence>
<evidence type="ECO:0000256" key="1">
    <source>
        <dbReference type="SAM" id="SignalP"/>
    </source>
</evidence>
<dbReference type="Proteomes" id="UP001497644">
    <property type="component" value="Chromosome 2"/>
</dbReference>
<keyword evidence="3" id="KW-1185">Reference proteome</keyword>
<dbReference type="AlphaFoldDB" id="A0AAV2NLR8"/>
<reference evidence="2" key="1">
    <citation type="submission" date="2024-04" db="EMBL/GenBank/DDBJ databases">
        <authorList>
            <consortium name="Molecular Ecology Group"/>
        </authorList>
    </citation>
    <scope>NUCLEOTIDE SEQUENCE</scope>
</reference>
<name>A0AAV2NLR8_9HYME</name>